<feature type="region of interest" description="Disordered" evidence="2">
    <location>
        <begin position="381"/>
        <end position="419"/>
    </location>
</feature>
<name>A0A931CRV5_9MICC</name>
<evidence type="ECO:0000313" key="6">
    <source>
        <dbReference type="Proteomes" id="UP000655366"/>
    </source>
</evidence>
<keyword evidence="5" id="KW-0808">Transferase</keyword>
<dbReference type="PANTHER" id="PTHR44329:SF289">
    <property type="entry name" value="SERINE_THREONINE-PROTEIN KINASE VIK"/>
    <property type="match status" value="1"/>
</dbReference>
<dbReference type="PROSITE" id="PS50011">
    <property type="entry name" value="PROTEIN_KINASE_DOM"/>
    <property type="match status" value="1"/>
</dbReference>
<dbReference type="PROSITE" id="PS00107">
    <property type="entry name" value="PROTEIN_KINASE_ATP"/>
    <property type="match status" value="1"/>
</dbReference>
<keyword evidence="3" id="KW-1133">Transmembrane helix</keyword>
<dbReference type="PANTHER" id="PTHR44329">
    <property type="entry name" value="SERINE/THREONINE-PROTEIN KINASE TNNI3K-RELATED"/>
    <property type="match status" value="1"/>
</dbReference>
<dbReference type="AlphaFoldDB" id="A0A931CRV5"/>
<keyword evidence="5" id="KW-0418">Kinase</keyword>
<dbReference type="EMBL" id="JADNYM010000030">
    <property type="protein sequence ID" value="MBG0741450.1"/>
    <property type="molecule type" value="Genomic_DNA"/>
</dbReference>
<keyword evidence="1" id="KW-0547">Nucleotide-binding</keyword>
<feature type="domain" description="Protein kinase" evidence="4">
    <location>
        <begin position="35"/>
        <end position="345"/>
    </location>
</feature>
<accession>A0A931CRV5</accession>
<keyword evidence="5" id="KW-0723">Serine/threonine-protein kinase</keyword>
<dbReference type="Pfam" id="PF00069">
    <property type="entry name" value="Pkinase"/>
    <property type="match status" value="1"/>
</dbReference>
<dbReference type="InterPro" id="IPR000719">
    <property type="entry name" value="Prot_kinase_dom"/>
</dbReference>
<feature type="transmembrane region" description="Helical" evidence="3">
    <location>
        <begin position="432"/>
        <end position="452"/>
    </location>
</feature>
<evidence type="ECO:0000256" key="3">
    <source>
        <dbReference type="SAM" id="Phobius"/>
    </source>
</evidence>
<gene>
    <name evidence="5" type="ORF">IV500_18970</name>
</gene>
<keyword evidence="1" id="KW-0067">ATP-binding</keyword>
<keyword evidence="3" id="KW-0812">Transmembrane</keyword>
<dbReference type="GO" id="GO:0005524">
    <property type="term" value="F:ATP binding"/>
    <property type="evidence" value="ECO:0007669"/>
    <property type="project" value="UniProtKB-UniRule"/>
</dbReference>
<evidence type="ECO:0000256" key="1">
    <source>
        <dbReference type="PROSITE-ProRule" id="PRU10141"/>
    </source>
</evidence>
<reference evidence="5 6" key="1">
    <citation type="submission" date="2020-11" db="EMBL/GenBank/DDBJ databases">
        <title>Arthrobacter antarcticus sp. nov., isolated from Antarctic Soil.</title>
        <authorList>
            <person name="Li J."/>
        </authorList>
    </citation>
    <scope>NUCLEOTIDE SEQUENCE [LARGE SCALE GENOMIC DNA]</scope>
    <source>
        <strain evidence="5 6">Z1-20</strain>
    </source>
</reference>
<dbReference type="GO" id="GO:0004674">
    <property type="term" value="F:protein serine/threonine kinase activity"/>
    <property type="evidence" value="ECO:0007669"/>
    <property type="project" value="UniProtKB-KW"/>
</dbReference>
<evidence type="ECO:0000259" key="4">
    <source>
        <dbReference type="PROSITE" id="PS50011"/>
    </source>
</evidence>
<comment type="caution">
    <text evidence="5">The sequence shown here is derived from an EMBL/GenBank/DDBJ whole genome shotgun (WGS) entry which is preliminary data.</text>
</comment>
<keyword evidence="3" id="KW-0472">Membrane</keyword>
<organism evidence="5 6">
    <name type="scientific">Arthrobacter terrae</name>
    <dbReference type="NCBI Taxonomy" id="2935737"/>
    <lineage>
        <taxon>Bacteria</taxon>
        <taxon>Bacillati</taxon>
        <taxon>Actinomycetota</taxon>
        <taxon>Actinomycetes</taxon>
        <taxon>Micrococcales</taxon>
        <taxon>Micrococcaceae</taxon>
        <taxon>Arthrobacter</taxon>
    </lineage>
</organism>
<proteinExistence type="predicted"/>
<keyword evidence="6" id="KW-1185">Reference proteome</keyword>
<dbReference type="RefSeq" id="WP_196398384.1">
    <property type="nucleotide sequence ID" value="NZ_JADNYM010000030.1"/>
</dbReference>
<feature type="binding site" evidence="1">
    <location>
        <position position="64"/>
    </location>
    <ligand>
        <name>ATP</name>
        <dbReference type="ChEBI" id="CHEBI:30616"/>
    </ligand>
</feature>
<sequence length="619" mass="65699">MDILPWEETPSAGFHDGLTVGCDDGLVAAPILPGYRPERLLGTGATAHVWLVQHEGTGELLAAKCYPPARGDVKAADVRTADVKAAVVAAADVEAADAADELRSGPALLRELRILANFRHEHLLTARGAIELSGGWHGGRALLMDYAPGGSLAGLIAIRGRISVGEVVTVLTPLAHVLGYLHGEGVAHGDVSPGNVLFTAQGKPMLADFGVARMVGEAGRSHYGTPGFFAAIRRDREASRLRGAAERGDLLNADTHLALDTTADVYAAAAVGWYALTGQVPGDTDSRPPLSAFVPDVPEELAAALEAGLQQTPSRRPTAMEFAQAVYRSAPAAPIDLSSAVHPSVLPDLLTRRKVPVPRVRWHKPWDWICRRMPAGHRWPTVRRNGRGVGSAKDRNARHREHPRGNRRRGRSRPVAAAAGGRNLHNRIARRIRAVAAALVLLLLAAAGMLMWGPMPPGPLAPADLDTEATAPHDALLSLAVPESIRTRLASNAPAEALGALAWLRSYAFSSGQPALLQHVDASDSPASAADQDVAAALQQKGHVLSGLESQVLNVTELAGELPDLAELSATTVTSGFVEQDGRGVVVRSQPDAVTQHLLFVLKREQGHWRIAEVHQPRP</sequence>
<dbReference type="InterPro" id="IPR017441">
    <property type="entry name" value="Protein_kinase_ATP_BS"/>
</dbReference>
<evidence type="ECO:0000256" key="2">
    <source>
        <dbReference type="SAM" id="MobiDB-lite"/>
    </source>
</evidence>
<dbReference type="Proteomes" id="UP000655366">
    <property type="component" value="Unassembled WGS sequence"/>
</dbReference>
<dbReference type="Gene3D" id="1.10.510.10">
    <property type="entry name" value="Transferase(Phosphotransferase) domain 1"/>
    <property type="match status" value="1"/>
</dbReference>
<dbReference type="SUPFAM" id="SSF56112">
    <property type="entry name" value="Protein kinase-like (PK-like)"/>
    <property type="match status" value="1"/>
</dbReference>
<dbReference type="InterPro" id="IPR051681">
    <property type="entry name" value="Ser/Thr_Kinases-Pseudokinases"/>
</dbReference>
<evidence type="ECO:0000313" key="5">
    <source>
        <dbReference type="EMBL" id="MBG0741450.1"/>
    </source>
</evidence>
<protein>
    <submittedName>
        <fullName evidence="5">Serine/threonine protein kinase</fullName>
    </submittedName>
</protein>
<dbReference type="CDD" id="cd14014">
    <property type="entry name" value="STKc_PknB_like"/>
    <property type="match status" value="1"/>
</dbReference>
<feature type="compositionally biased region" description="Basic residues" evidence="2">
    <location>
        <begin position="396"/>
        <end position="412"/>
    </location>
</feature>
<dbReference type="InterPro" id="IPR011009">
    <property type="entry name" value="Kinase-like_dom_sf"/>
</dbReference>